<proteinExistence type="inferred from homology"/>
<keyword evidence="5 8" id="KW-0521">NADP</keyword>
<dbReference type="InterPro" id="IPR026021">
    <property type="entry name" value="YdjA-like"/>
</dbReference>
<comment type="caution">
    <text evidence="10">The sequence shown here is derived from an EMBL/GenBank/DDBJ whole genome shotgun (WGS) entry which is preliminary data.</text>
</comment>
<keyword evidence="4 8" id="KW-0288">FMN</keyword>
<dbReference type="CDD" id="cd02135">
    <property type="entry name" value="YdjA-like"/>
    <property type="match status" value="1"/>
</dbReference>
<evidence type="ECO:0000313" key="11">
    <source>
        <dbReference type="Proteomes" id="UP001501788"/>
    </source>
</evidence>
<dbReference type="EC" id="1.-.-.-" evidence="8"/>
<sequence>MDAPLSDAAHWAATLIASRRTVLPKRLTGPEPAAVEKALILQAASAAPDHDRLQPWRWIEVPEERRADLGEAFAAALRLRDPRASACAEAQAREKALRAPWLLLTVLRCAHAGEDVPDTERLLSAGAAIQNMLLQATALGLASSITSGKALNSRPLRSLFDLKDQEQALCFINIGRCTEPRPMRVRPDVASFYSVLGDGALASSQHLLDHKRPPDTALRV</sequence>
<dbReference type="EMBL" id="BAABEX010000007">
    <property type="protein sequence ID" value="GAA4422059.1"/>
    <property type="molecule type" value="Genomic_DNA"/>
</dbReference>
<organism evidence="10 11">
    <name type="scientific">Acidovorax lacteus</name>
    <dbReference type="NCBI Taxonomy" id="1924988"/>
    <lineage>
        <taxon>Bacteria</taxon>
        <taxon>Pseudomonadati</taxon>
        <taxon>Pseudomonadota</taxon>
        <taxon>Betaproteobacteria</taxon>
        <taxon>Burkholderiales</taxon>
        <taxon>Comamonadaceae</taxon>
        <taxon>Acidovorax</taxon>
    </lineage>
</organism>
<reference evidence="11" key="1">
    <citation type="journal article" date="2019" name="Int. J. Syst. Evol. Microbiol.">
        <title>The Global Catalogue of Microorganisms (GCM) 10K type strain sequencing project: providing services to taxonomists for standard genome sequencing and annotation.</title>
        <authorList>
            <consortium name="The Broad Institute Genomics Platform"/>
            <consortium name="The Broad Institute Genome Sequencing Center for Infectious Disease"/>
            <person name="Wu L."/>
            <person name="Ma J."/>
        </authorList>
    </citation>
    <scope>NUCLEOTIDE SEQUENCE [LARGE SCALE GENOMIC DNA]</scope>
    <source>
        <strain evidence="11">JCM 31890</strain>
    </source>
</reference>
<evidence type="ECO:0000259" key="9">
    <source>
        <dbReference type="Pfam" id="PF00881"/>
    </source>
</evidence>
<dbReference type="PIRSF" id="PIRSF000232">
    <property type="entry name" value="YdjA"/>
    <property type="match status" value="1"/>
</dbReference>
<dbReference type="Proteomes" id="UP001501788">
    <property type="component" value="Unassembled WGS sequence"/>
</dbReference>
<evidence type="ECO:0000256" key="8">
    <source>
        <dbReference type="PIRNR" id="PIRNR000232"/>
    </source>
</evidence>
<dbReference type="InterPro" id="IPR052530">
    <property type="entry name" value="NAD(P)H_nitroreductase"/>
</dbReference>
<dbReference type="Gene3D" id="3.40.109.10">
    <property type="entry name" value="NADH Oxidase"/>
    <property type="match status" value="1"/>
</dbReference>
<keyword evidence="3 8" id="KW-0285">Flavoprotein</keyword>
<evidence type="ECO:0000256" key="1">
    <source>
        <dbReference type="ARBA" id="ARBA00001917"/>
    </source>
</evidence>
<keyword evidence="7 8" id="KW-0520">NAD</keyword>
<evidence type="ECO:0000256" key="5">
    <source>
        <dbReference type="ARBA" id="ARBA00022857"/>
    </source>
</evidence>
<evidence type="ECO:0000256" key="6">
    <source>
        <dbReference type="ARBA" id="ARBA00023002"/>
    </source>
</evidence>
<dbReference type="PANTHER" id="PTHR43821">
    <property type="entry name" value="NAD(P)H NITROREDUCTASE YDJA-RELATED"/>
    <property type="match status" value="1"/>
</dbReference>
<dbReference type="RefSeq" id="WP_345062260.1">
    <property type="nucleotide sequence ID" value="NZ_BAABEX010000007.1"/>
</dbReference>
<name>A0ABP8L4L8_9BURK</name>
<dbReference type="SUPFAM" id="SSF55469">
    <property type="entry name" value="FMN-dependent nitroreductase-like"/>
    <property type="match status" value="1"/>
</dbReference>
<evidence type="ECO:0000256" key="2">
    <source>
        <dbReference type="ARBA" id="ARBA00007118"/>
    </source>
</evidence>
<dbReference type="PANTHER" id="PTHR43821:SF1">
    <property type="entry name" value="NAD(P)H NITROREDUCTASE YDJA-RELATED"/>
    <property type="match status" value="1"/>
</dbReference>
<dbReference type="InterPro" id="IPR000415">
    <property type="entry name" value="Nitroreductase-like"/>
</dbReference>
<evidence type="ECO:0000256" key="7">
    <source>
        <dbReference type="ARBA" id="ARBA00023027"/>
    </source>
</evidence>
<evidence type="ECO:0000256" key="3">
    <source>
        <dbReference type="ARBA" id="ARBA00022630"/>
    </source>
</evidence>
<comment type="cofactor">
    <cofactor evidence="1 8">
        <name>FMN</name>
        <dbReference type="ChEBI" id="CHEBI:58210"/>
    </cofactor>
</comment>
<dbReference type="InterPro" id="IPR029479">
    <property type="entry name" value="Nitroreductase"/>
</dbReference>
<accession>A0ABP8L4L8</accession>
<evidence type="ECO:0000313" key="10">
    <source>
        <dbReference type="EMBL" id="GAA4422059.1"/>
    </source>
</evidence>
<keyword evidence="6 8" id="KW-0560">Oxidoreductase</keyword>
<feature type="domain" description="Nitroreductase" evidence="9">
    <location>
        <begin position="16"/>
        <end position="176"/>
    </location>
</feature>
<protein>
    <recommendedName>
        <fullName evidence="8">Putative NAD(P)H nitroreductase</fullName>
        <ecNumber evidence="8">1.-.-.-</ecNumber>
    </recommendedName>
</protein>
<comment type="similarity">
    <text evidence="2 8">Belongs to the nitroreductase family.</text>
</comment>
<gene>
    <name evidence="10" type="ORF">GCM10023090_12430</name>
</gene>
<evidence type="ECO:0000256" key="4">
    <source>
        <dbReference type="ARBA" id="ARBA00022643"/>
    </source>
</evidence>
<keyword evidence="11" id="KW-1185">Reference proteome</keyword>
<dbReference type="Pfam" id="PF00881">
    <property type="entry name" value="Nitroreductase"/>
    <property type="match status" value="1"/>
</dbReference>